<evidence type="ECO:0000256" key="1">
    <source>
        <dbReference type="SAM" id="SignalP"/>
    </source>
</evidence>
<sequence length="180" mass="20701">MKNATILKYVFLFIVVIALTASWAYAEDQDSYSEPHKAIQAVDKDLQLILAYKLGDESLYFFIKDKTNLGATKVRKGIFGWKSGMFTWGPFDPDRDYENLQGIQGHEEGLVYGLIRNGDERVVTVDDQEASMVNLSMLSPSVVKEYQLEGLYIWYFKSDTHEQVKLLRKDTREIIESLDL</sequence>
<accession>A0A5D4UMK2</accession>
<reference evidence="2 3" key="1">
    <citation type="submission" date="2019-08" db="EMBL/GenBank/DDBJ databases">
        <title>Bacillus genomes from the desert of Cuatro Cienegas, Coahuila.</title>
        <authorList>
            <person name="Olmedo-Alvarez G."/>
        </authorList>
    </citation>
    <scope>NUCLEOTIDE SEQUENCE [LARGE SCALE GENOMIC DNA]</scope>
    <source>
        <strain evidence="2 3">CH87b_3T</strain>
    </source>
</reference>
<organism evidence="2 3">
    <name type="scientific">Rossellomorea aquimaris</name>
    <dbReference type="NCBI Taxonomy" id="189382"/>
    <lineage>
        <taxon>Bacteria</taxon>
        <taxon>Bacillati</taxon>
        <taxon>Bacillota</taxon>
        <taxon>Bacilli</taxon>
        <taxon>Bacillales</taxon>
        <taxon>Bacillaceae</taxon>
        <taxon>Rossellomorea</taxon>
    </lineage>
</organism>
<evidence type="ECO:0000313" key="3">
    <source>
        <dbReference type="Proteomes" id="UP000324269"/>
    </source>
</evidence>
<dbReference type="AlphaFoldDB" id="A0A5D4UMK2"/>
<feature type="chain" id="PRO_5030116842" evidence="1">
    <location>
        <begin position="27"/>
        <end position="180"/>
    </location>
</feature>
<keyword evidence="1" id="KW-0732">Signal</keyword>
<dbReference type="EMBL" id="VTEZ01000001">
    <property type="protein sequence ID" value="TYS88181.1"/>
    <property type="molecule type" value="Genomic_DNA"/>
</dbReference>
<dbReference type="OrthoDB" id="2869073at2"/>
<dbReference type="GO" id="GO:0004812">
    <property type="term" value="F:aminoacyl-tRNA ligase activity"/>
    <property type="evidence" value="ECO:0007669"/>
    <property type="project" value="UniProtKB-KW"/>
</dbReference>
<gene>
    <name evidence="2" type="ORF">FZC85_01705</name>
</gene>
<feature type="signal peptide" evidence="1">
    <location>
        <begin position="1"/>
        <end position="26"/>
    </location>
</feature>
<name>A0A5D4UMK2_9BACI</name>
<dbReference type="RefSeq" id="WP_148967477.1">
    <property type="nucleotide sequence ID" value="NZ_JBNIKW010000001.1"/>
</dbReference>
<evidence type="ECO:0000313" key="2">
    <source>
        <dbReference type="EMBL" id="TYS88181.1"/>
    </source>
</evidence>
<protein>
    <submittedName>
        <fullName evidence="2">Aspartyl-tRNA synthetase</fullName>
    </submittedName>
</protein>
<keyword evidence="2" id="KW-0030">Aminoacyl-tRNA synthetase</keyword>
<keyword evidence="2" id="KW-0436">Ligase</keyword>
<proteinExistence type="predicted"/>
<comment type="caution">
    <text evidence="2">The sequence shown here is derived from an EMBL/GenBank/DDBJ whole genome shotgun (WGS) entry which is preliminary data.</text>
</comment>
<dbReference type="Proteomes" id="UP000324269">
    <property type="component" value="Unassembled WGS sequence"/>
</dbReference>